<evidence type="ECO:0000256" key="4">
    <source>
        <dbReference type="PROSITE-ProRule" id="PRU00091"/>
    </source>
</evidence>
<dbReference type="InterPro" id="IPR011011">
    <property type="entry name" value="Znf_FYVE_PHD"/>
</dbReference>
<feature type="domain" description="FYVE-type" evidence="7">
    <location>
        <begin position="19"/>
        <end position="78"/>
    </location>
</feature>
<dbReference type="Pfam" id="PF01363">
    <property type="entry name" value="FYVE"/>
    <property type="match status" value="1"/>
</dbReference>
<keyword evidence="5" id="KW-0175">Coiled coil</keyword>
<dbReference type="CDD" id="cd00065">
    <property type="entry name" value="FYVE_like_SF"/>
    <property type="match status" value="1"/>
</dbReference>
<dbReference type="EMBL" id="JACEGQ020000004">
    <property type="protein sequence ID" value="KAH8512292.1"/>
    <property type="molecule type" value="Genomic_DNA"/>
</dbReference>
<dbReference type="SUPFAM" id="SSF57903">
    <property type="entry name" value="FYVE/PHD zinc finger"/>
    <property type="match status" value="1"/>
</dbReference>
<name>A0A8T2Z5E7_POPDE</name>
<evidence type="ECO:0000259" key="7">
    <source>
        <dbReference type="PROSITE" id="PS50178"/>
    </source>
</evidence>
<keyword evidence="1" id="KW-0479">Metal-binding</keyword>
<gene>
    <name evidence="8" type="ORF">H0E87_009503</name>
</gene>
<dbReference type="GO" id="GO:0008270">
    <property type="term" value="F:zinc ion binding"/>
    <property type="evidence" value="ECO:0007669"/>
    <property type="project" value="UniProtKB-KW"/>
</dbReference>
<feature type="compositionally biased region" description="Polar residues" evidence="6">
    <location>
        <begin position="1137"/>
        <end position="1148"/>
    </location>
</feature>
<feature type="region of interest" description="Disordered" evidence="6">
    <location>
        <begin position="112"/>
        <end position="131"/>
    </location>
</feature>
<feature type="region of interest" description="Disordered" evidence="6">
    <location>
        <begin position="577"/>
        <end position="620"/>
    </location>
</feature>
<organism evidence="8 9">
    <name type="scientific">Populus deltoides</name>
    <name type="common">Eastern poplar</name>
    <name type="synonym">Eastern cottonwood</name>
    <dbReference type="NCBI Taxonomy" id="3696"/>
    <lineage>
        <taxon>Eukaryota</taxon>
        <taxon>Viridiplantae</taxon>
        <taxon>Streptophyta</taxon>
        <taxon>Embryophyta</taxon>
        <taxon>Tracheophyta</taxon>
        <taxon>Spermatophyta</taxon>
        <taxon>Magnoliopsida</taxon>
        <taxon>eudicotyledons</taxon>
        <taxon>Gunneridae</taxon>
        <taxon>Pentapetalae</taxon>
        <taxon>rosids</taxon>
        <taxon>fabids</taxon>
        <taxon>Malpighiales</taxon>
        <taxon>Salicaceae</taxon>
        <taxon>Saliceae</taxon>
        <taxon>Populus</taxon>
    </lineage>
</organism>
<evidence type="ECO:0000256" key="6">
    <source>
        <dbReference type="SAM" id="MobiDB-lite"/>
    </source>
</evidence>
<sequence length="1324" mass="147001">MLEKIRLPARPSLRGNDWVADASHCQGCSSRFTFINRKHYCRRCGGLFCGNCTQQRMVLRGQGDSSVRICDPCKKLEEAARFETRYGHKNRAGKGSSRMMPKNEDEILNEILGNDRNESSSSGRQSNTDMFSSIQRASSCASYSNTQQVDALDGGEIHRSHSVDERNHVYSEVGSTTPEELHQQALDEKKRYKILKAEGKSEEALKAFKRGKELERQADALELSTRKNHRKVLSSSNTVEIQNEDGPKESVRKSKRLAQVNEKDNFTAELRELGWSDMDLHDKDKKLVKMSLEGELSSLLGEISGRTNKNTGSSGIDKTQVFELKRKALALKREGKLAEAKEELKKAKVLEQQLEEQELLGVNEDSDDEISALISSMDSDQEDKLFAEDEQGHGFDFDHLVGTGDDLHVDGNFEVTDEDLVDPELAATLKSLGWTDDSDTLETTATHSVPIDRETLQGEILSLKREALNHKRAGNVVEAMAHLKKAKLLERDLESLGGEVGSLIAHDTTRMMKSSPSQNTNAKSNLSSKPAPKSRLMIQKELLAIKKKALALKREGRLDVAEEELKKGKVLEQQLEEMDNASNVKGKQVAVGSKNPDLENEHPSISGSPPIREGEEDVTDQDMHDPAYLSLLRNLGWKDDDNEHANSPLNPPKESDNLSTQTINPLVTRSTSNISLRTPRRSKGEIQRELLGLKRKALTLRREGKIDEAEEVLIAAKALETQIAEMETPKKEIQIESNKPKDEIVRPVSSAAEEGDVDDIAEKDMHDPSLLSLLMNLGWKDDEVEVVTVQAKPSKQVLDHLMHSTDPSTILLSSSISAARPRSKGEIQRELLGLKRKDLSLRHNGGNQEAEELLKMAKVLESQIDDLEAPKKELFPGASEDKKYQSTGSLNNHVKQNNVNNAVEMIEKLAAAAAAVDPNEKVIESFTGLGRKGSDKTAPPSWSPDIVNPVPFEINEDNRPSVGELDLLDEMGSLSNSRINLVTEFFPPPHQSMNLMDLLTGDDWSSPQIPARKFEDKVDFGSDISCLPEPHVHVGSLRSGLENLRSKDREANSISNVFHFPDPHVHMGSMINAPVDLGSTENNNKNALQQEVLARKRKAVALKREGKLAEAREELRQAKLLEKSLEVETLEPVSGTHDGSTFVSNASPFQLKDPSAPKFSPKPLSGRDRFKLQQESLSHKRQALKLRREGQVEEAEAEFELAKALEAQLDEMSSNDSGKSSVNIAEPVDDVVVEDLLDPQLLSALKAIGIEDSSIISQSSERPGPAEVSPTKSEKNSQERNQMEERIKTEKVKAVNLKRAGKQAEALDALRRAKLYEKKLNSLE</sequence>
<feature type="compositionally biased region" description="Polar residues" evidence="6">
    <location>
        <begin position="119"/>
        <end position="131"/>
    </location>
</feature>
<evidence type="ECO:0000256" key="3">
    <source>
        <dbReference type="ARBA" id="ARBA00022833"/>
    </source>
</evidence>
<dbReference type="PANTHER" id="PTHR47553:SF1">
    <property type="entry name" value="RING_FYVE_PHD ZINC FINGER SUPERFAMILY PROTEIN"/>
    <property type="match status" value="1"/>
</dbReference>
<feature type="region of interest" description="Disordered" evidence="6">
    <location>
        <begin position="1256"/>
        <end position="1290"/>
    </location>
</feature>
<keyword evidence="3" id="KW-0862">Zinc</keyword>
<evidence type="ECO:0000256" key="1">
    <source>
        <dbReference type="ARBA" id="ARBA00022723"/>
    </source>
</evidence>
<feature type="region of interest" description="Disordered" evidence="6">
    <location>
        <begin position="230"/>
        <end position="253"/>
    </location>
</feature>
<dbReference type="InterPro" id="IPR000306">
    <property type="entry name" value="Znf_FYVE"/>
</dbReference>
<feature type="compositionally biased region" description="Basic and acidic residues" evidence="6">
    <location>
        <begin position="1272"/>
        <end position="1290"/>
    </location>
</feature>
<feature type="region of interest" description="Disordered" evidence="6">
    <location>
        <begin position="1131"/>
        <end position="1167"/>
    </location>
</feature>
<keyword evidence="2 4" id="KW-0863">Zinc-finger</keyword>
<protein>
    <recommendedName>
        <fullName evidence="7">FYVE-type domain-containing protein</fullName>
    </recommendedName>
</protein>
<proteinExistence type="predicted"/>
<feature type="region of interest" description="Disordered" evidence="6">
    <location>
        <begin position="509"/>
        <end position="532"/>
    </location>
</feature>
<accession>A0A8T2Z5E7</accession>
<dbReference type="InterPro" id="IPR017455">
    <property type="entry name" value="Znf_FYVE-rel"/>
</dbReference>
<dbReference type="PANTHER" id="PTHR47553">
    <property type="entry name" value="MYOSIN-11"/>
    <property type="match status" value="1"/>
</dbReference>
<keyword evidence="9" id="KW-1185">Reference proteome</keyword>
<dbReference type="PROSITE" id="PS50178">
    <property type="entry name" value="ZF_FYVE"/>
    <property type="match status" value="1"/>
</dbReference>
<feature type="coiled-coil region" evidence="5">
    <location>
        <begin position="1085"/>
        <end position="1128"/>
    </location>
</feature>
<comment type="caution">
    <text evidence="8">The sequence shown here is derived from an EMBL/GenBank/DDBJ whole genome shotgun (WGS) entry which is preliminary data.</text>
</comment>
<dbReference type="InterPro" id="IPR013083">
    <property type="entry name" value="Znf_RING/FYVE/PHD"/>
</dbReference>
<dbReference type="InterPro" id="IPR019734">
    <property type="entry name" value="TPR_rpt"/>
</dbReference>
<evidence type="ECO:0000256" key="5">
    <source>
        <dbReference type="SAM" id="Coils"/>
    </source>
</evidence>
<dbReference type="SMART" id="SM00064">
    <property type="entry name" value="FYVE"/>
    <property type="match status" value="1"/>
</dbReference>
<dbReference type="SMART" id="SM00028">
    <property type="entry name" value="TPR"/>
    <property type="match status" value="6"/>
</dbReference>
<evidence type="ECO:0000313" key="8">
    <source>
        <dbReference type="EMBL" id="KAH8512292.1"/>
    </source>
</evidence>
<dbReference type="Gene3D" id="3.30.40.10">
    <property type="entry name" value="Zinc/RING finger domain, C3HC4 (zinc finger)"/>
    <property type="match status" value="1"/>
</dbReference>
<feature type="region of interest" description="Disordered" evidence="6">
    <location>
        <begin position="639"/>
        <end position="681"/>
    </location>
</feature>
<reference evidence="8" key="1">
    <citation type="journal article" date="2021" name="J. Hered.">
        <title>Genome Assembly of Salicaceae Populus deltoides (Eastern Cottonwood) I-69 Based on Nanopore Sequencing and Hi-C Technologies.</title>
        <authorList>
            <person name="Bai S."/>
            <person name="Wu H."/>
            <person name="Zhang J."/>
            <person name="Pan Z."/>
            <person name="Zhao W."/>
            <person name="Li Z."/>
            <person name="Tong C."/>
        </authorList>
    </citation>
    <scope>NUCLEOTIDE SEQUENCE</scope>
    <source>
        <tissue evidence="8">Leaf</tissue>
    </source>
</reference>
<feature type="compositionally biased region" description="Polar residues" evidence="6">
    <location>
        <begin position="657"/>
        <end position="676"/>
    </location>
</feature>
<evidence type="ECO:0000256" key="2">
    <source>
        <dbReference type="ARBA" id="ARBA00022771"/>
    </source>
</evidence>
<evidence type="ECO:0000313" key="9">
    <source>
        <dbReference type="Proteomes" id="UP000807159"/>
    </source>
</evidence>
<feature type="compositionally biased region" description="Polar residues" evidence="6">
    <location>
        <begin position="511"/>
        <end position="528"/>
    </location>
</feature>
<dbReference type="Proteomes" id="UP000807159">
    <property type="component" value="Chromosome 4"/>
</dbReference>